<feature type="region of interest" description="Disordered" evidence="1">
    <location>
        <begin position="1"/>
        <end position="39"/>
    </location>
</feature>
<comment type="caution">
    <text evidence="2">The sequence shown here is derived from an EMBL/GenBank/DDBJ whole genome shotgun (WGS) entry which is preliminary data.</text>
</comment>
<evidence type="ECO:0000313" key="2">
    <source>
        <dbReference type="EMBL" id="EDM98710.1"/>
    </source>
</evidence>
<gene>
    <name evidence="2" type="ORF">BACCAP_03512</name>
</gene>
<reference evidence="2 3" key="2">
    <citation type="submission" date="2007-06" db="EMBL/GenBank/DDBJ databases">
        <title>Draft genome sequence of Pseudoflavonifractor capillosus ATCC 29799.</title>
        <authorList>
            <person name="Sudarsanam P."/>
            <person name="Ley R."/>
            <person name="Guruge J."/>
            <person name="Turnbaugh P.J."/>
            <person name="Mahowald M."/>
            <person name="Liep D."/>
            <person name="Gordon J."/>
        </authorList>
    </citation>
    <scope>NUCLEOTIDE SEQUENCE [LARGE SCALE GENOMIC DNA]</scope>
    <source>
        <strain evidence="2 3">ATCC 29799</strain>
    </source>
</reference>
<protein>
    <submittedName>
        <fullName evidence="2">Uncharacterized protein</fullName>
    </submittedName>
</protein>
<dbReference type="AlphaFoldDB" id="A6NZ61"/>
<dbReference type="STRING" id="411467.BACCAP_03512"/>
<sequence>MGRKIEKERVDKCPLPAYNALQQSNKAEKPMTESSSRRG</sequence>
<dbReference type="EMBL" id="AAXG02000032">
    <property type="protein sequence ID" value="EDM98710.1"/>
    <property type="molecule type" value="Genomic_DNA"/>
</dbReference>
<accession>A6NZ61</accession>
<reference evidence="2 3" key="1">
    <citation type="submission" date="2007-04" db="EMBL/GenBank/DDBJ databases">
        <authorList>
            <person name="Fulton L."/>
            <person name="Clifton S."/>
            <person name="Fulton B."/>
            <person name="Xu J."/>
            <person name="Minx P."/>
            <person name="Pepin K.H."/>
            <person name="Johnson M."/>
            <person name="Thiruvilangam P."/>
            <person name="Bhonagiri V."/>
            <person name="Nash W.E."/>
            <person name="Mardis E.R."/>
            <person name="Wilson R.K."/>
        </authorList>
    </citation>
    <scope>NUCLEOTIDE SEQUENCE [LARGE SCALE GENOMIC DNA]</scope>
    <source>
        <strain evidence="2 3">ATCC 29799</strain>
    </source>
</reference>
<evidence type="ECO:0000256" key="1">
    <source>
        <dbReference type="SAM" id="MobiDB-lite"/>
    </source>
</evidence>
<proteinExistence type="predicted"/>
<feature type="compositionally biased region" description="Basic and acidic residues" evidence="1">
    <location>
        <begin position="1"/>
        <end position="12"/>
    </location>
</feature>
<name>A6NZ61_9FIRM</name>
<organism evidence="2 3">
    <name type="scientific">Pseudoflavonifractor capillosus ATCC 29799</name>
    <dbReference type="NCBI Taxonomy" id="411467"/>
    <lineage>
        <taxon>Bacteria</taxon>
        <taxon>Bacillati</taxon>
        <taxon>Bacillota</taxon>
        <taxon>Clostridia</taxon>
        <taxon>Eubacteriales</taxon>
        <taxon>Oscillospiraceae</taxon>
        <taxon>Pseudoflavonifractor</taxon>
    </lineage>
</organism>
<dbReference type="Proteomes" id="UP000003639">
    <property type="component" value="Unassembled WGS sequence"/>
</dbReference>
<evidence type="ECO:0000313" key="3">
    <source>
        <dbReference type="Proteomes" id="UP000003639"/>
    </source>
</evidence>
<keyword evidence="3" id="KW-1185">Reference proteome</keyword>